<evidence type="ECO:0000256" key="2">
    <source>
        <dbReference type="ARBA" id="ARBA00007951"/>
    </source>
</evidence>
<evidence type="ECO:0000256" key="3">
    <source>
        <dbReference type="ARBA" id="ARBA00012662"/>
    </source>
</evidence>
<keyword evidence="6 10" id="KW-0326">Glycosidase</keyword>
<dbReference type="GO" id="GO:0004560">
    <property type="term" value="F:alpha-L-fucosidase activity"/>
    <property type="evidence" value="ECO:0007669"/>
    <property type="project" value="UniProtKB-EC"/>
</dbReference>
<comment type="caution">
    <text evidence="10">The sequence shown here is derived from an EMBL/GenBank/DDBJ whole genome shotgun (WGS) entry which is preliminary data.</text>
</comment>
<dbReference type="GO" id="GO:0005764">
    <property type="term" value="C:lysosome"/>
    <property type="evidence" value="ECO:0007669"/>
    <property type="project" value="TreeGrafter"/>
</dbReference>
<dbReference type="RefSeq" id="WP_184014859.1">
    <property type="nucleotide sequence ID" value="NZ_JACHFD010000001.1"/>
</dbReference>
<dbReference type="PIRSF" id="PIRSF001092">
    <property type="entry name" value="Alpha-L-fucosidase"/>
    <property type="match status" value="1"/>
</dbReference>
<name>A0A840UYP0_9BACT</name>
<dbReference type="InterPro" id="IPR000933">
    <property type="entry name" value="Glyco_hydro_29"/>
</dbReference>
<sequence>MPTSSISRPLGSVLLLAALTPTLSLAAGPIPIDATPTVLVDTSKEPVAEGKFQPTWKSLEQYEVPEWFRDAKFGIWAHWGPQCEPESGDWYARNMYLPGEWQHQAHLDRYGDPAQFGFKDVIHQWKANHWDPERLVKLYKDCGAQYFFAMANHHDNLDLWNSRYQPWNSTTVGPKKDIIGGWAKAAKAQGLPFGVSVHAAHAWSWYEPAQSADAKLTLADGKGQWWEGLDPQDLYAQNHTPSPDYMNSGGIHARWNWGGGVSQPDQDYCDKFYNRTADLIHRYQPDLLYFDDTALPLWPVSDAGLQIAADFYNSNLKNSSGKRNGVLFGKILNDDQLKCLTWDIERGVPNRIFPYPWQTDTCIGAWHYDRGIYDRGHYKSPQTVIQMLADIVSKNGNLLLNIPVRGDGSIDDKEEQVLKGIAAWMKVNSEAIHSTRPWRSFGEGPASEGAELSAQGFNEGRGKPFTAEDVRYTQSKDSKTLYVIVMGVPQQALRLTHLGKDAGPETVRSITLLGAKGSVKYQQDSDALVIEPPRKAPAHAEAIVYKISL</sequence>
<dbReference type="InterPro" id="IPR057739">
    <property type="entry name" value="Glyco_hydro_29_N"/>
</dbReference>
<evidence type="ECO:0000256" key="7">
    <source>
        <dbReference type="SAM" id="SignalP"/>
    </source>
</evidence>
<evidence type="ECO:0000259" key="8">
    <source>
        <dbReference type="Pfam" id="PF01120"/>
    </source>
</evidence>
<dbReference type="PANTHER" id="PTHR10030:SF37">
    <property type="entry name" value="ALPHA-L-FUCOSIDASE-RELATED"/>
    <property type="match status" value="1"/>
</dbReference>
<dbReference type="Gene3D" id="2.60.40.1180">
    <property type="entry name" value="Golgi alpha-mannosidase II"/>
    <property type="match status" value="1"/>
</dbReference>
<dbReference type="InterPro" id="IPR016286">
    <property type="entry name" value="FUC_metazoa-typ"/>
</dbReference>
<feature type="chain" id="PRO_5032394880" description="alpha-L-fucosidase" evidence="7">
    <location>
        <begin position="27"/>
        <end position="549"/>
    </location>
</feature>
<dbReference type="InterPro" id="IPR031919">
    <property type="entry name" value="Fucosidase_C"/>
</dbReference>
<feature type="domain" description="Glycoside hydrolase family 29 N-terminal" evidence="8">
    <location>
        <begin position="44"/>
        <end position="430"/>
    </location>
</feature>
<accession>A0A840UYP0</accession>
<evidence type="ECO:0000256" key="6">
    <source>
        <dbReference type="ARBA" id="ARBA00023295"/>
    </source>
</evidence>
<keyword evidence="4 7" id="KW-0732">Signal</keyword>
<protein>
    <recommendedName>
        <fullName evidence="3">alpha-L-fucosidase</fullName>
        <ecNumber evidence="3">3.2.1.51</ecNumber>
    </recommendedName>
</protein>
<dbReference type="SMART" id="SM00812">
    <property type="entry name" value="Alpha_L_fucos"/>
    <property type="match status" value="1"/>
</dbReference>
<evidence type="ECO:0000259" key="9">
    <source>
        <dbReference type="Pfam" id="PF16757"/>
    </source>
</evidence>
<evidence type="ECO:0000313" key="10">
    <source>
        <dbReference type="EMBL" id="MBB5349946.1"/>
    </source>
</evidence>
<reference evidence="10 11" key="1">
    <citation type="submission" date="2020-08" db="EMBL/GenBank/DDBJ databases">
        <title>Genomic Encyclopedia of Type Strains, Phase IV (KMG-IV): sequencing the most valuable type-strain genomes for metagenomic binning, comparative biology and taxonomic classification.</title>
        <authorList>
            <person name="Goeker M."/>
        </authorList>
    </citation>
    <scope>NUCLEOTIDE SEQUENCE [LARGE SCALE GENOMIC DNA]</scope>
    <source>
        <strain evidence="10 11">YC6886</strain>
    </source>
</reference>
<evidence type="ECO:0000256" key="1">
    <source>
        <dbReference type="ARBA" id="ARBA00004071"/>
    </source>
</evidence>
<dbReference type="Proteomes" id="UP000557717">
    <property type="component" value="Unassembled WGS sequence"/>
</dbReference>
<dbReference type="GO" id="GO:0006004">
    <property type="term" value="P:fucose metabolic process"/>
    <property type="evidence" value="ECO:0007669"/>
    <property type="project" value="InterPro"/>
</dbReference>
<keyword evidence="11" id="KW-1185">Reference proteome</keyword>
<dbReference type="EC" id="3.2.1.51" evidence="3"/>
<dbReference type="EMBL" id="JACHFD010000001">
    <property type="protein sequence ID" value="MBB5349946.1"/>
    <property type="molecule type" value="Genomic_DNA"/>
</dbReference>
<evidence type="ECO:0000256" key="4">
    <source>
        <dbReference type="ARBA" id="ARBA00022729"/>
    </source>
</evidence>
<dbReference type="AlphaFoldDB" id="A0A840UYP0"/>
<keyword evidence="5 10" id="KW-0378">Hydrolase</keyword>
<feature type="domain" description="Alpha-L-fucosidase C-terminal" evidence="9">
    <location>
        <begin position="466"/>
        <end position="539"/>
    </location>
</feature>
<feature type="signal peptide" evidence="7">
    <location>
        <begin position="1"/>
        <end position="26"/>
    </location>
</feature>
<dbReference type="InterPro" id="IPR013780">
    <property type="entry name" value="Glyco_hydro_b"/>
</dbReference>
<dbReference type="Pfam" id="PF16757">
    <property type="entry name" value="Fucosidase_C"/>
    <property type="match status" value="1"/>
</dbReference>
<evidence type="ECO:0000313" key="11">
    <source>
        <dbReference type="Proteomes" id="UP000557717"/>
    </source>
</evidence>
<dbReference type="Pfam" id="PF01120">
    <property type="entry name" value="Alpha_L_fucos"/>
    <property type="match status" value="1"/>
</dbReference>
<dbReference type="Gene3D" id="3.20.20.80">
    <property type="entry name" value="Glycosidases"/>
    <property type="match status" value="1"/>
</dbReference>
<comment type="function">
    <text evidence="1">Alpha-L-fucosidase is responsible for hydrolyzing the alpha-1,6-linked fucose joined to the reducing-end N-acetylglucosamine of the carbohydrate moieties of glycoproteins.</text>
</comment>
<comment type="similarity">
    <text evidence="2">Belongs to the glycosyl hydrolase 29 family.</text>
</comment>
<gene>
    <name evidence="10" type="ORF">HNR46_000167</name>
</gene>
<dbReference type="GO" id="GO:0016139">
    <property type="term" value="P:glycoside catabolic process"/>
    <property type="evidence" value="ECO:0007669"/>
    <property type="project" value="TreeGrafter"/>
</dbReference>
<dbReference type="PANTHER" id="PTHR10030">
    <property type="entry name" value="ALPHA-L-FUCOSIDASE"/>
    <property type="match status" value="1"/>
</dbReference>
<dbReference type="InterPro" id="IPR017853">
    <property type="entry name" value="GH"/>
</dbReference>
<evidence type="ECO:0000256" key="5">
    <source>
        <dbReference type="ARBA" id="ARBA00022801"/>
    </source>
</evidence>
<organism evidence="10 11">
    <name type="scientific">Haloferula luteola</name>
    <dbReference type="NCBI Taxonomy" id="595692"/>
    <lineage>
        <taxon>Bacteria</taxon>
        <taxon>Pseudomonadati</taxon>
        <taxon>Verrucomicrobiota</taxon>
        <taxon>Verrucomicrobiia</taxon>
        <taxon>Verrucomicrobiales</taxon>
        <taxon>Verrucomicrobiaceae</taxon>
        <taxon>Haloferula</taxon>
    </lineage>
</organism>
<dbReference type="SUPFAM" id="SSF51445">
    <property type="entry name" value="(Trans)glycosidases"/>
    <property type="match status" value="1"/>
</dbReference>
<proteinExistence type="inferred from homology"/>